<evidence type="ECO:0000256" key="3">
    <source>
        <dbReference type="ARBA" id="ARBA00009561"/>
    </source>
</evidence>
<dbReference type="Gene3D" id="3.40.30.10">
    <property type="entry name" value="Glutaredoxin"/>
    <property type="match status" value="1"/>
</dbReference>
<dbReference type="Proteomes" id="UP000288716">
    <property type="component" value="Unassembled WGS sequence"/>
</dbReference>
<evidence type="ECO:0000256" key="9">
    <source>
        <dbReference type="SAM" id="SignalP"/>
    </source>
</evidence>
<protein>
    <recommendedName>
        <fullName evidence="12">Thioredoxin domain-containing protein</fullName>
    </recommendedName>
</protein>
<dbReference type="PANTHER" id="PTHR12692:SF0">
    <property type="entry name" value="GH11935P"/>
    <property type="match status" value="1"/>
</dbReference>
<keyword evidence="7" id="KW-1133">Transmembrane helix</keyword>
<keyword evidence="5 9" id="KW-0732">Signal</keyword>
<dbReference type="InterPro" id="IPR021149">
    <property type="entry name" value="OligosaccharylTrfase_OST3/OST6"/>
</dbReference>
<dbReference type="Pfam" id="PF04756">
    <property type="entry name" value="OST3_OST6"/>
    <property type="match status" value="1"/>
</dbReference>
<sequence length="215" mass="24926">MKCVTTIVTLMTLLCFTAAKKGSDSEVIRFLNAASRKTAVLKFDHETLEQIIGRETIPRNYSLALMMTVNSHQCKPCQKAYEQYEIIASSWRHSKSFSSKLFFGCIYADESRTLFDKYKLEHVPALFLFSEYDNIDTPRRAHRFDYSAENIRRWIASETGIRITIVKPIDFSTLWSYRSYFSRKSSSVTEQQIILGNVIVIVCVHNDFWTNVESN</sequence>
<dbReference type="SUPFAM" id="SSF52833">
    <property type="entry name" value="Thioredoxin-like"/>
    <property type="match status" value="1"/>
</dbReference>
<comment type="similarity">
    <text evidence="3">Belongs to the OST3/OST6 family.</text>
</comment>
<dbReference type="STRING" id="299467.A0A443SKW6"/>
<comment type="caution">
    <text evidence="10">The sequence shown here is derived from an EMBL/GenBank/DDBJ whole genome shotgun (WGS) entry which is preliminary data.</text>
</comment>
<evidence type="ECO:0000313" key="10">
    <source>
        <dbReference type="EMBL" id="RWS28142.1"/>
    </source>
</evidence>
<dbReference type="AlphaFoldDB" id="A0A443SKW6"/>
<proteinExistence type="inferred from homology"/>
<evidence type="ECO:0000313" key="11">
    <source>
        <dbReference type="Proteomes" id="UP000288716"/>
    </source>
</evidence>
<dbReference type="PANTHER" id="PTHR12692">
    <property type="entry name" value="DOLICHYL-DIPHOSPHOOLIGOSACCHARIDE--PROTEIN GLYCOSYLTRANSFERASE-RELATED"/>
    <property type="match status" value="1"/>
</dbReference>
<keyword evidence="8" id="KW-0472">Membrane</keyword>
<name>A0A443SKW6_9ACAR</name>
<dbReference type="InterPro" id="IPR036249">
    <property type="entry name" value="Thioredoxin-like_sf"/>
</dbReference>
<evidence type="ECO:0000256" key="7">
    <source>
        <dbReference type="ARBA" id="ARBA00022989"/>
    </source>
</evidence>
<dbReference type="EMBL" id="NCKV01001548">
    <property type="protein sequence ID" value="RWS28142.1"/>
    <property type="molecule type" value="Genomic_DNA"/>
</dbReference>
<keyword evidence="4" id="KW-0812">Transmembrane</keyword>
<accession>A0A443SKW6</accession>
<keyword evidence="6" id="KW-0256">Endoplasmic reticulum</keyword>
<evidence type="ECO:0000256" key="5">
    <source>
        <dbReference type="ARBA" id="ARBA00022729"/>
    </source>
</evidence>
<dbReference type="OrthoDB" id="67566at2759"/>
<comment type="function">
    <text evidence="1">Subunit of the oligosaccharyl transferase (OST) complex that catalyzes the initial transfer of a defined glycan (Glc(3)Man(9)GlcNAc(2) in eukaryotes) from the lipid carrier dolichol-pyrophosphate to an asparagine residue within an Asn-X-Ser/Thr consensus motif in nascent polypeptide chains, the first step in protein N-glycosylation. N-glycosylation occurs cotranslationally and the complex associates with the Sec61 complex at the channel-forming translocon complex that mediates protein translocation across the endoplasmic reticulum (ER). All subunits are required for a maximal enzyme activity.</text>
</comment>
<evidence type="ECO:0000256" key="8">
    <source>
        <dbReference type="ARBA" id="ARBA00023136"/>
    </source>
</evidence>
<feature type="chain" id="PRO_5019187863" description="Thioredoxin domain-containing protein" evidence="9">
    <location>
        <begin position="20"/>
        <end position="215"/>
    </location>
</feature>
<reference evidence="10 11" key="1">
    <citation type="journal article" date="2018" name="Gigascience">
        <title>Genomes of trombidid mites reveal novel predicted allergens and laterally-transferred genes associated with secondary metabolism.</title>
        <authorList>
            <person name="Dong X."/>
            <person name="Chaisiri K."/>
            <person name="Xia D."/>
            <person name="Armstrong S.D."/>
            <person name="Fang Y."/>
            <person name="Donnelly M.J."/>
            <person name="Kadowaki T."/>
            <person name="McGarry J.W."/>
            <person name="Darby A.C."/>
            <person name="Makepeace B.L."/>
        </authorList>
    </citation>
    <scope>NUCLEOTIDE SEQUENCE [LARGE SCALE GENOMIC DNA]</scope>
    <source>
        <strain evidence="10">UoL-UT</strain>
    </source>
</reference>
<gene>
    <name evidence="10" type="ORF">B4U80_13687</name>
</gene>
<dbReference type="VEuPathDB" id="VectorBase:LDEU003897"/>
<keyword evidence="11" id="KW-1185">Reference proteome</keyword>
<comment type="subcellular location">
    <subcellularLocation>
        <location evidence="2">Endoplasmic reticulum membrane</location>
        <topology evidence="2">Multi-pass membrane protein</topology>
    </subcellularLocation>
</comment>
<feature type="signal peptide" evidence="9">
    <location>
        <begin position="1"/>
        <end position="19"/>
    </location>
</feature>
<dbReference type="GO" id="GO:0008250">
    <property type="term" value="C:oligosaccharyltransferase complex"/>
    <property type="evidence" value="ECO:0007669"/>
    <property type="project" value="TreeGrafter"/>
</dbReference>
<organism evidence="10 11">
    <name type="scientific">Leptotrombidium deliense</name>
    <dbReference type="NCBI Taxonomy" id="299467"/>
    <lineage>
        <taxon>Eukaryota</taxon>
        <taxon>Metazoa</taxon>
        <taxon>Ecdysozoa</taxon>
        <taxon>Arthropoda</taxon>
        <taxon>Chelicerata</taxon>
        <taxon>Arachnida</taxon>
        <taxon>Acari</taxon>
        <taxon>Acariformes</taxon>
        <taxon>Trombidiformes</taxon>
        <taxon>Prostigmata</taxon>
        <taxon>Anystina</taxon>
        <taxon>Parasitengona</taxon>
        <taxon>Trombiculoidea</taxon>
        <taxon>Trombiculidae</taxon>
        <taxon>Leptotrombidium</taxon>
    </lineage>
</organism>
<evidence type="ECO:0000256" key="4">
    <source>
        <dbReference type="ARBA" id="ARBA00022692"/>
    </source>
</evidence>
<evidence type="ECO:0000256" key="2">
    <source>
        <dbReference type="ARBA" id="ARBA00004477"/>
    </source>
</evidence>
<evidence type="ECO:0000256" key="6">
    <source>
        <dbReference type="ARBA" id="ARBA00022824"/>
    </source>
</evidence>
<evidence type="ECO:0008006" key="12">
    <source>
        <dbReference type="Google" id="ProtNLM"/>
    </source>
</evidence>
<dbReference type="GO" id="GO:0018279">
    <property type="term" value="P:protein N-linked glycosylation via asparagine"/>
    <property type="evidence" value="ECO:0007669"/>
    <property type="project" value="TreeGrafter"/>
</dbReference>
<evidence type="ECO:0000256" key="1">
    <source>
        <dbReference type="ARBA" id="ARBA00002791"/>
    </source>
</evidence>